<dbReference type="OrthoDB" id="4479550at2759"/>
<keyword evidence="3" id="KW-1185">Reference proteome</keyword>
<feature type="compositionally biased region" description="Basic and acidic residues" evidence="1">
    <location>
        <begin position="178"/>
        <end position="192"/>
    </location>
</feature>
<evidence type="ECO:0000313" key="3">
    <source>
        <dbReference type="Proteomes" id="UP000248423"/>
    </source>
</evidence>
<feature type="region of interest" description="Disordered" evidence="1">
    <location>
        <begin position="123"/>
        <end position="155"/>
    </location>
</feature>
<feature type="compositionally biased region" description="Polar residues" evidence="1">
    <location>
        <begin position="276"/>
        <end position="291"/>
    </location>
</feature>
<evidence type="ECO:0000256" key="1">
    <source>
        <dbReference type="SAM" id="MobiDB-lite"/>
    </source>
</evidence>
<accession>A0A319E7T4</accession>
<feature type="compositionally biased region" description="Polar residues" evidence="1">
    <location>
        <begin position="49"/>
        <end position="59"/>
    </location>
</feature>
<evidence type="ECO:0000313" key="2">
    <source>
        <dbReference type="EMBL" id="PYI04185.1"/>
    </source>
</evidence>
<dbReference type="VEuPathDB" id="FungiDB:BO78DRAFT_388784"/>
<dbReference type="EMBL" id="KZ826372">
    <property type="protein sequence ID" value="PYI04185.1"/>
    <property type="molecule type" value="Genomic_DNA"/>
</dbReference>
<feature type="region of interest" description="Disordered" evidence="1">
    <location>
        <begin position="178"/>
        <end position="209"/>
    </location>
</feature>
<dbReference type="AlphaFoldDB" id="A0A319E7T4"/>
<feature type="region of interest" description="Disordered" evidence="1">
    <location>
        <begin position="223"/>
        <end position="256"/>
    </location>
</feature>
<feature type="region of interest" description="Disordered" evidence="1">
    <location>
        <begin position="333"/>
        <end position="386"/>
    </location>
</feature>
<gene>
    <name evidence="2" type="ORF">BO78DRAFT_388784</name>
</gene>
<organism evidence="2 3">
    <name type="scientific">Aspergillus sclerotiicarbonarius (strain CBS 121057 / IBT 28362)</name>
    <dbReference type="NCBI Taxonomy" id="1448318"/>
    <lineage>
        <taxon>Eukaryota</taxon>
        <taxon>Fungi</taxon>
        <taxon>Dikarya</taxon>
        <taxon>Ascomycota</taxon>
        <taxon>Pezizomycotina</taxon>
        <taxon>Eurotiomycetes</taxon>
        <taxon>Eurotiomycetidae</taxon>
        <taxon>Eurotiales</taxon>
        <taxon>Aspergillaceae</taxon>
        <taxon>Aspergillus</taxon>
        <taxon>Aspergillus subgen. Circumdati</taxon>
    </lineage>
</organism>
<proteinExistence type="predicted"/>
<protein>
    <submittedName>
        <fullName evidence="2">Uncharacterized protein</fullName>
    </submittedName>
</protein>
<reference evidence="2 3" key="1">
    <citation type="submission" date="2018-02" db="EMBL/GenBank/DDBJ databases">
        <title>The genomes of Aspergillus section Nigri reveals drivers in fungal speciation.</title>
        <authorList>
            <consortium name="DOE Joint Genome Institute"/>
            <person name="Vesth T.C."/>
            <person name="Nybo J."/>
            <person name="Theobald S."/>
            <person name="Brandl J."/>
            <person name="Frisvad J.C."/>
            <person name="Nielsen K.F."/>
            <person name="Lyhne E.K."/>
            <person name="Kogle M.E."/>
            <person name="Kuo A."/>
            <person name="Riley R."/>
            <person name="Clum A."/>
            <person name="Nolan M."/>
            <person name="Lipzen A."/>
            <person name="Salamov A."/>
            <person name="Henrissat B."/>
            <person name="Wiebenga A."/>
            <person name="De vries R.P."/>
            <person name="Grigoriev I.V."/>
            <person name="Mortensen U.H."/>
            <person name="Andersen M.R."/>
            <person name="Baker S.E."/>
        </authorList>
    </citation>
    <scope>NUCLEOTIDE SEQUENCE [LARGE SCALE GENOMIC DNA]</scope>
    <source>
        <strain evidence="2 3">CBS 121057</strain>
    </source>
</reference>
<feature type="region of interest" description="Disordered" evidence="1">
    <location>
        <begin position="272"/>
        <end position="295"/>
    </location>
</feature>
<feature type="region of interest" description="Disordered" evidence="1">
    <location>
        <begin position="1"/>
        <end position="91"/>
    </location>
</feature>
<name>A0A319E7T4_ASPSB</name>
<sequence length="479" mass="52035">MSSSSKKVTFREPLEDAPFEGSGAGNRGDSRRDIQEATRTGHASRGVTLVQTPYPSTLPQDRLSEDEANEPRTAYNGEHRTHSSQRITQLPHGPTLRIASLAEEIIMGTGNLYPIYALTQQSNTPFRPVGKPTPTAEKEKDEENSPGPSPSTLTVTRAVGRYPPRSSSLQALNELPLHGERGVTPPTEHDSHQSTTEETIPPTPTTNARKAFSLRGIIQKARSGAEKSRIEATTITGKDRIPSTAGPIRKSKSKGNIGGVEKAIKGMAKSPIKFSKPNTRSQMTSLGAISNPTPLPTPSLLQQLERKHFEIGPSHDTPAPARGRQAVSTLVKAASSDSLRRHAGTTSFKSPHRASAVTAPIATPSRPTGLRKPEGHPTRDACVQTEPPARDSVWTCDAQFDILGEAVCRKVRQAETAAQRDRFLQLALDVQKLLSDYKRSGEAVEEASKSLDEKVVQKELIEAELRARSLQLRSMMDES</sequence>
<dbReference type="Proteomes" id="UP000248423">
    <property type="component" value="Unassembled WGS sequence"/>
</dbReference>